<evidence type="ECO:0000313" key="3">
    <source>
        <dbReference type="Proteomes" id="UP000712600"/>
    </source>
</evidence>
<organism evidence="2 3">
    <name type="scientific">Brassica cretica</name>
    <name type="common">Mustard</name>
    <dbReference type="NCBI Taxonomy" id="69181"/>
    <lineage>
        <taxon>Eukaryota</taxon>
        <taxon>Viridiplantae</taxon>
        <taxon>Streptophyta</taxon>
        <taxon>Embryophyta</taxon>
        <taxon>Tracheophyta</taxon>
        <taxon>Spermatophyta</taxon>
        <taxon>Magnoliopsida</taxon>
        <taxon>eudicotyledons</taxon>
        <taxon>Gunneridae</taxon>
        <taxon>Pentapetalae</taxon>
        <taxon>rosids</taxon>
        <taxon>malvids</taxon>
        <taxon>Brassicales</taxon>
        <taxon>Brassicaceae</taxon>
        <taxon>Brassiceae</taxon>
        <taxon>Brassica</taxon>
    </lineage>
</organism>
<dbReference type="EMBL" id="QGKX02001621">
    <property type="protein sequence ID" value="KAF3504573.1"/>
    <property type="molecule type" value="Genomic_DNA"/>
</dbReference>
<protein>
    <submittedName>
        <fullName evidence="2">Uncharacterized protein</fullName>
    </submittedName>
</protein>
<gene>
    <name evidence="2" type="ORF">F2Q69_00043760</name>
</gene>
<comment type="caution">
    <text evidence="2">The sequence shown here is derived from an EMBL/GenBank/DDBJ whole genome shotgun (WGS) entry which is preliminary data.</text>
</comment>
<dbReference type="Proteomes" id="UP000712600">
    <property type="component" value="Unassembled WGS sequence"/>
</dbReference>
<evidence type="ECO:0000256" key="1">
    <source>
        <dbReference type="SAM" id="Coils"/>
    </source>
</evidence>
<sequence>MVLGDGVQQLLFGIIRKKLDAVERDGEADKSAADSSHQELIEEDSSVTWLAPPIYGSPLTMMVAPAWQGSQTLIREIDGNSVGIKEETERSKEFAMEKKRVLEEEKEQFQKAAYTILDMLSNRVLDGAVLVYTLLSWYCI</sequence>
<feature type="coiled-coil region" evidence="1">
    <location>
        <begin position="85"/>
        <end position="112"/>
    </location>
</feature>
<dbReference type="PANTHER" id="PTHR36800:SF1">
    <property type="entry name" value="POLYAMINE-MODULATED FACTOR 1-BINDING PROTEIN"/>
    <property type="match status" value="1"/>
</dbReference>
<dbReference type="PANTHER" id="PTHR36800">
    <property type="entry name" value="POLYAMINE-MODULATED FACTOR 1-BINDING PROTEIN"/>
    <property type="match status" value="1"/>
</dbReference>
<reference evidence="2" key="1">
    <citation type="submission" date="2019-12" db="EMBL/GenBank/DDBJ databases">
        <title>Genome sequencing and annotation of Brassica cretica.</title>
        <authorList>
            <person name="Studholme D.J."/>
            <person name="Sarris P."/>
        </authorList>
    </citation>
    <scope>NUCLEOTIDE SEQUENCE</scope>
    <source>
        <strain evidence="2">PFS-109/04</strain>
        <tissue evidence="2">Leaf</tissue>
    </source>
</reference>
<evidence type="ECO:0000313" key="2">
    <source>
        <dbReference type="EMBL" id="KAF3504573.1"/>
    </source>
</evidence>
<accession>A0A8S9NTZ8</accession>
<proteinExistence type="predicted"/>
<name>A0A8S9NTZ8_BRACR</name>
<keyword evidence="1" id="KW-0175">Coiled coil</keyword>
<dbReference type="AlphaFoldDB" id="A0A8S9NTZ8"/>